<evidence type="ECO:0000313" key="14">
    <source>
        <dbReference type="EMBL" id="QDU22963.1"/>
    </source>
</evidence>
<dbReference type="EMBL" id="CP036273">
    <property type="protein sequence ID" value="QDU22963.1"/>
    <property type="molecule type" value="Genomic_DNA"/>
</dbReference>
<evidence type="ECO:0000256" key="9">
    <source>
        <dbReference type="ARBA" id="ARBA00049339"/>
    </source>
</evidence>
<dbReference type="PANTHER" id="PTHR11956:SF5">
    <property type="entry name" value="ARGININE--TRNA LIGASE, CYTOPLASMIC"/>
    <property type="match status" value="1"/>
</dbReference>
<dbReference type="EC" id="6.1.1.19" evidence="10"/>
<dbReference type="Pfam" id="PF05746">
    <property type="entry name" value="DALR_1"/>
    <property type="match status" value="1"/>
</dbReference>
<evidence type="ECO:0000256" key="1">
    <source>
        <dbReference type="ARBA" id="ARBA00004496"/>
    </source>
</evidence>
<dbReference type="HAMAP" id="MF_00123">
    <property type="entry name" value="Arg_tRNA_synth"/>
    <property type="match status" value="1"/>
</dbReference>
<evidence type="ECO:0000256" key="3">
    <source>
        <dbReference type="ARBA" id="ARBA00022490"/>
    </source>
</evidence>
<dbReference type="SMART" id="SM01016">
    <property type="entry name" value="Arg_tRNA_synt_N"/>
    <property type="match status" value="1"/>
</dbReference>
<evidence type="ECO:0000256" key="4">
    <source>
        <dbReference type="ARBA" id="ARBA00022598"/>
    </source>
</evidence>
<dbReference type="OrthoDB" id="9805987at2"/>
<dbReference type="SUPFAM" id="SSF47323">
    <property type="entry name" value="Anticodon-binding domain of a subclass of class I aminoacyl-tRNA synthetases"/>
    <property type="match status" value="1"/>
</dbReference>
<dbReference type="CDD" id="cd07956">
    <property type="entry name" value="Anticodon_Ia_Arg"/>
    <property type="match status" value="1"/>
</dbReference>
<keyword evidence="3 10" id="KW-0963">Cytoplasm</keyword>
<dbReference type="SUPFAM" id="SSF52374">
    <property type="entry name" value="Nucleotidylyl transferase"/>
    <property type="match status" value="1"/>
</dbReference>
<dbReference type="InterPro" id="IPR036695">
    <property type="entry name" value="Arg-tRNA-synth_N_sf"/>
</dbReference>
<reference evidence="14 15" key="1">
    <citation type="submission" date="2019-02" db="EMBL/GenBank/DDBJ databases">
        <title>Deep-cultivation of Planctomycetes and their phenomic and genomic characterization uncovers novel biology.</title>
        <authorList>
            <person name="Wiegand S."/>
            <person name="Jogler M."/>
            <person name="Boedeker C."/>
            <person name="Pinto D."/>
            <person name="Vollmers J."/>
            <person name="Rivas-Marin E."/>
            <person name="Kohn T."/>
            <person name="Peeters S.H."/>
            <person name="Heuer A."/>
            <person name="Rast P."/>
            <person name="Oberbeckmann S."/>
            <person name="Bunk B."/>
            <person name="Jeske O."/>
            <person name="Meyerdierks A."/>
            <person name="Storesund J.E."/>
            <person name="Kallscheuer N."/>
            <person name="Luecker S."/>
            <person name="Lage O.M."/>
            <person name="Pohl T."/>
            <person name="Merkel B.J."/>
            <person name="Hornburger P."/>
            <person name="Mueller R.-W."/>
            <person name="Bruemmer F."/>
            <person name="Labrenz M."/>
            <person name="Spormann A.M."/>
            <person name="Op den Camp H."/>
            <person name="Overmann J."/>
            <person name="Amann R."/>
            <person name="Jetten M.S.M."/>
            <person name="Mascher T."/>
            <person name="Medema M.H."/>
            <person name="Devos D.P."/>
            <person name="Kaster A.-K."/>
            <person name="Ovreas L."/>
            <person name="Rohde M."/>
            <person name="Galperin M.Y."/>
            <person name="Jogler C."/>
        </authorList>
    </citation>
    <scope>NUCLEOTIDE SEQUENCE [LARGE SCALE GENOMIC DNA]</scope>
    <source>
        <strain evidence="14 15">ETA_A1</strain>
    </source>
</reference>
<evidence type="ECO:0000259" key="13">
    <source>
        <dbReference type="SMART" id="SM01016"/>
    </source>
</evidence>
<keyword evidence="8 10" id="KW-0030">Aminoacyl-tRNA synthetase</keyword>
<comment type="subunit">
    <text evidence="10">Monomer.</text>
</comment>
<dbReference type="GO" id="GO:0006420">
    <property type="term" value="P:arginyl-tRNA aminoacylation"/>
    <property type="evidence" value="ECO:0007669"/>
    <property type="project" value="UniProtKB-UniRule"/>
</dbReference>
<evidence type="ECO:0000256" key="6">
    <source>
        <dbReference type="ARBA" id="ARBA00022840"/>
    </source>
</evidence>
<dbReference type="CDD" id="cd00671">
    <property type="entry name" value="ArgRS_core"/>
    <property type="match status" value="1"/>
</dbReference>
<comment type="subcellular location">
    <subcellularLocation>
        <location evidence="1 10">Cytoplasm</location>
    </subcellularLocation>
</comment>
<dbReference type="GO" id="GO:0004814">
    <property type="term" value="F:arginine-tRNA ligase activity"/>
    <property type="evidence" value="ECO:0007669"/>
    <property type="project" value="UniProtKB-UniRule"/>
</dbReference>
<feature type="domain" description="DALR anticodon binding" evidence="12">
    <location>
        <begin position="488"/>
        <end position="607"/>
    </location>
</feature>
<dbReference type="Pfam" id="PF03485">
    <property type="entry name" value="Arg_tRNA_synt_N"/>
    <property type="match status" value="1"/>
</dbReference>
<dbReference type="Gene3D" id="3.40.50.620">
    <property type="entry name" value="HUPs"/>
    <property type="match status" value="1"/>
</dbReference>
<dbReference type="GO" id="GO:0005524">
    <property type="term" value="F:ATP binding"/>
    <property type="evidence" value="ECO:0007669"/>
    <property type="project" value="UniProtKB-UniRule"/>
</dbReference>
<dbReference type="FunFam" id="3.40.50.620:FF:000116">
    <property type="entry name" value="Arginine--tRNA ligase"/>
    <property type="match status" value="1"/>
</dbReference>
<sequence>MNLLTHLRTLFAPAVSAAAADPAKVPDYLAAVKPAGNPDHGDYQANFAMALAKAAGKKPPDVAREIVAALPVTTDIEPPTVAGPGFINVKFTPAFLARAVRELATDERLGLPVAANPRTYVIDLSGPNVAKPLHVGHLRSTIIGDALVRVLRALGHTVVGDNHLGDWGTQFGILLYGYKHHRDDAAFAADPVRELARLYVAVRKLFKQAGDDDEEGPTDDPVKKACQEETAKLHAGDAENVALWQTFMPACLEMLRPIYDRLDVKIDHALGESFYNPMLPGVVADLLAKGLARESKGAVVIPNAKGVIPQTDEEAKKEEPPAIVRKRDGAFTYTTTDLATVKYRMDTWKPDAMLYVVDARQALHFKTLFAAARRWGYDRVEFQHVQFGSIVGKDKKPFQTRTGGVVELSSLLDEAAEAALTKYEASYADRKAHGHDVPELTDAVKRDIAEVVGIGAVKYADLSGNRTSDYVYDADKMTATEGNTASYMQYAYARCCAIFRRENIDPGRFRTDPPAVILGEPAERALALQLLRFPEAVEAAAADYLPHLVTGYLWDLAKAYSVFFENCPVLKAPAPELRDSRLLLVDLVGRTIRRALDLLGIRVVERM</sequence>
<evidence type="ECO:0000256" key="10">
    <source>
        <dbReference type="HAMAP-Rule" id="MF_00123"/>
    </source>
</evidence>
<keyword evidence="4 10" id="KW-0436">Ligase</keyword>
<evidence type="ECO:0000256" key="2">
    <source>
        <dbReference type="ARBA" id="ARBA00005594"/>
    </source>
</evidence>
<dbReference type="Gene3D" id="1.10.730.10">
    <property type="entry name" value="Isoleucyl-tRNA Synthetase, Domain 1"/>
    <property type="match status" value="1"/>
</dbReference>
<evidence type="ECO:0000256" key="11">
    <source>
        <dbReference type="RuleBase" id="RU363038"/>
    </source>
</evidence>
<dbReference type="RefSeq" id="WP_145243069.1">
    <property type="nucleotide sequence ID" value="NZ_CP036273.1"/>
</dbReference>
<dbReference type="InterPro" id="IPR001278">
    <property type="entry name" value="Arg-tRNA-ligase"/>
</dbReference>
<dbReference type="SMART" id="SM00836">
    <property type="entry name" value="DALR_1"/>
    <property type="match status" value="1"/>
</dbReference>
<dbReference type="SUPFAM" id="SSF55190">
    <property type="entry name" value="Arginyl-tRNA synthetase (ArgRS), N-terminal 'additional' domain"/>
    <property type="match status" value="1"/>
</dbReference>
<comment type="catalytic activity">
    <reaction evidence="9 10">
        <text>tRNA(Arg) + L-arginine + ATP = L-arginyl-tRNA(Arg) + AMP + diphosphate</text>
        <dbReference type="Rhea" id="RHEA:20301"/>
        <dbReference type="Rhea" id="RHEA-COMP:9658"/>
        <dbReference type="Rhea" id="RHEA-COMP:9673"/>
        <dbReference type="ChEBI" id="CHEBI:30616"/>
        <dbReference type="ChEBI" id="CHEBI:32682"/>
        <dbReference type="ChEBI" id="CHEBI:33019"/>
        <dbReference type="ChEBI" id="CHEBI:78442"/>
        <dbReference type="ChEBI" id="CHEBI:78513"/>
        <dbReference type="ChEBI" id="CHEBI:456215"/>
        <dbReference type="EC" id="6.1.1.19"/>
    </reaction>
</comment>
<dbReference type="InterPro" id="IPR005148">
    <property type="entry name" value="Arg-tRNA-synth_N"/>
</dbReference>
<accession>A0A517XZQ1</accession>
<organism evidence="14 15">
    <name type="scientific">Urbifossiella limnaea</name>
    <dbReference type="NCBI Taxonomy" id="2528023"/>
    <lineage>
        <taxon>Bacteria</taxon>
        <taxon>Pseudomonadati</taxon>
        <taxon>Planctomycetota</taxon>
        <taxon>Planctomycetia</taxon>
        <taxon>Gemmatales</taxon>
        <taxon>Gemmataceae</taxon>
        <taxon>Urbifossiella</taxon>
    </lineage>
</organism>
<proteinExistence type="inferred from homology"/>
<dbReference type="InterPro" id="IPR014729">
    <property type="entry name" value="Rossmann-like_a/b/a_fold"/>
</dbReference>
<feature type="domain" description="Arginyl tRNA synthetase N-terminal" evidence="13">
    <location>
        <begin position="5"/>
        <end position="91"/>
    </location>
</feature>
<dbReference type="GO" id="GO:0005737">
    <property type="term" value="C:cytoplasm"/>
    <property type="evidence" value="ECO:0007669"/>
    <property type="project" value="UniProtKB-SubCell"/>
</dbReference>
<dbReference type="KEGG" id="uli:ETAA1_49530"/>
<dbReference type="PROSITE" id="PS00178">
    <property type="entry name" value="AA_TRNA_LIGASE_I"/>
    <property type="match status" value="1"/>
</dbReference>
<evidence type="ECO:0000313" key="15">
    <source>
        <dbReference type="Proteomes" id="UP000319576"/>
    </source>
</evidence>
<comment type="similarity">
    <text evidence="2 10 11">Belongs to the class-I aminoacyl-tRNA synthetase family.</text>
</comment>
<dbReference type="AlphaFoldDB" id="A0A517XZQ1"/>
<dbReference type="PANTHER" id="PTHR11956">
    <property type="entry name" value="ARGINYL-TRNA SYNTHETASE"/>
    <property type="match status" value="1"/>
</dbReference>
<keyword evidence="6 10" id="KW-0067">ATP-binding</keyword>
<dbReference type="InterPro" id="IPR035684">
    <property type="entry name" value="ArgRS_core"/>
</dbReference>
<feature type="short sequence motif" description="'HIGH' region" evidence="10">
    <location>
        <begin position="127"/>
        <end position="137"/>
    </location>
</feature>
<dbReference type="Pfam" id="PF00750">
    <property type="entry name" value="tRNA-synt_1d"/>
    <property type="match status" value="1"/>
</dbReference>
<keyword evidence="15" id="KW-1185">Reference proteome</keyword>
<protein>
    <recommendedName>
        <fullName evidence="10">Arginine--tRNA ligase</fullName>
        <ecNumber evidence="10">6.1.1.19</ecNumber>
    </recommendedName>
    <alternativeName>
        <fullName evidence="10">Arginyl-tRNA synthetase</fullName>
        <shortName evidence="10">ArgRS</shortName>
    </alternativeName>
</protein>
<dbReference type="InterPro" id="IPR001412">
    <property type="entry name" value="aa-tRNA-synth_I_CS"/>
</dbReference>
<dbReference type="InterPro" id="IPR009080">
    <property type="entry name" value="tRNAsynth_Ia_anticodon-bd"/>
</dbReference>
<dbReference type="InterPro" id="IPR008909">
    <property type="entry name" value="DALR_anticod-bd"/>
</dbReference>
<dbReference type="NCBIfam" id="TIGR00456">
    <property type="entry name" value="argS"/>
    <property type="match status" value="1"/>
</dbReference>
<dbReference type="FunFam" id="1.10.730.10:FF:000008">
    <property type="entry name" value="Arginine--tRNA ligase"/>
    <property type="match status" value="1"/>
</dbReference>
<evidence type="ECO:0000256" key="5">
    <source>
        <dbReference type="ARBA" id="ARBA00022741"/>
    </source>
</evidence>
<evidence type="ECO:0000256" key="7">
    <source>
        <dbReference type="ARBA" id="ARBA00022917"/>
    </source>
</evidence>
<evidence type="ECO:0000256" key="8">
    <source>
        <dbReference type="ARBA" id="ARBA00023146"/>
    </source>
</evidence>
<evidence type="ECO:0000259" key="12">
    <source>
        <dbReference type="SMART" id="SM00836"/>
    </source>
</evidence>
<name>A0A517XZQ1_9BACT</name>
<dbReference type="PRINTS" id="PR01038">
    <property type="entry name" value="TRNASYNTHARG"/>
</dbReference>
<keyword evidence="5 10" id="KW-0547">Nucleotide-binding</keyword>
<keyword evidence="7 10" id="KW-0648">Protein biosynthesis</keyword>
<gene>
    <name evidence="10 14" type="primary">argS</name>
    <name evidence="14" type="ORF">ETAA1_49530</name>
</gene>
<dbReference type="Gene3D" id="3.30.1360.70">
    <property type="entry name" value="Arginyl tRNA synthetase N-terminal domain"/>
    <property type="match status" value="1"/>
</dbReference>
<dbReference type="Proteomes" id="UP000319576">
    <property type="component" value="Chromosome"/>
</dbReference>